<dbReference type="FunCoup" id="A0A077ZU16">
    <property type="interactions" value="42"/>
</dbReference>
<sequence>MNRQIKKQTESGPIIKGKTNEINDKSGIQKAAEYSLLVIISVNLMYAVTSSGLTFINKALYTNFGFQSPLDLLLIQCLCNVAICTPMMIYKEYNPKSFKILDKFGMHVTPLSQAVQKWKLGVVIGLGNLITVAFGIYSVKYVSIPLFLTFRRCTILTTFLANYLLTRKGLDSRTYLKLSLITIGAIIAGLDTFNRDWFGYALIWMNNLSQSVTNIFNNKINNQKIVTTFEMNFFYAWVGLPLLTYYAVYTGEIKQLFDVLQIEDLTYRFNFLSLLILSGTLGITITLSTLLVVNLCSPFMLNINGNFKNILSAALGFVMFNDQKPTFLVVSGILVGFMGSCLYAYDELMQLRLKRKTKYDFKKE</sequence>
<keyword evidence="10" id="KW-0762">Sugar transport</keyword>
<dbReference type="PANTHER" id="PTHR11132">
    <property type="entry name" value="SOLUTE CARRIER FAMILY 35"/>
    <property type="match status" value="1"/>
</dbReference>
<feature type="transmembrane region" description="Helical" evidence="9">
    <location>
        <begin position="34"/>
        <end position="53"/>
    </location>
</feature>
<keyword evidence="8" id="KW-0968">Cytoplasmic vesicle</keyword>
<dbReference type="OrthoDB" id="417037at2759"/>
<dbReference type="OMA" id="LMFYCNI"/>
<keyword evidence="7 9" id="KW-0472">Membrane</keyword>
<name>A0A077ZU16_STYLE</name>
<dbReference type="GO" id="GO:0030659">
    <property type="term" value="C:cytoplasmic vesicle membrane"/>
    <property type="evidence" value="ECO:0007669"/>
    <property type="project" value="UniProtKB-SubCell"/>
</dbReference>
<evidence type="ECO:0000256" key="4">
    <source>
        <dbReference type="ARBA" id="ARBA00022692"/>
    </source>
</evidence>
<protein>
    <submittedName>
        <fullName evidence="10">Udp-sugar transporter sqv-7-like</fullName>
    </submittedName>
</protein>
<reference evidence="10 11" key="1">
    <citation type="submission" date="2014-06" db="EMBL/GenBank/DDBJ databases">
        <authorList>
            <person name="Swart Estienne"/>
        </authorList>
    </citation>
    <scope>NUCLEOTIDE SEQUENCE [LARGE SCALE GENOMIC DNA]</scope>
    <source>
        <strain evidence="10 11">130c</strain>
    </source>
</reference>
<dbReference type="EMBL" id="CCKQ01002302">
    <property type="protein sequence ID" value="CDW73393.1"/>
    <property type="molecule type" value="Genomic_DNA"/>
</dbReference>
<feature type="transmembrane region" description="Helical" evidence="9">
    <location>
        <begin position="144"/>
        <end position="165"/>
    </location>
</feature>
<evidence type="ECO:0000256" key="5">
    <source>
        <dbReference type="ARBA" id="ARBA00022989"/>
    </source>
</evidence>
<gene>
    <name evidence="10" type="primary">Contig18012.g19147</name>
    <name evidence="10" type="ORF">STYLEM_2369</name>
</gene>
<organism evidence="10 11">
    <name type="scientific">Stylonychia lemnae</name>
    <name type="common">Ciliate</name>
    <dbReference type="NCBI Taxonomy" id="5949"/>
    <lineage>
        <taxon>Eukaryota</taxon>
        <taxon>Sar</taxon>
        <taxon>Alveolata</taxon>
        <taxon>Ciliophora</taxon>
        <taxon>Intramacronucleata</taxon>
        <taxon>Spirotrichea</taxon>
        <taxon>Stichotrichia</taxon>
        <taxon>Sporadotrichida</taxon>
        <taxon>Oxytrichidae</taxon>
        <taxon>Stylonychinae</taxon>
        <taxon>Stylonychia</taxon>
    </lineage>
</organism>
<proteinExistence type="predicted"/>
<accession>A0A077ZU16</accession>
<comment type="subcellular location">
    <subcellularLocation>
        <location evidence="1">Cytoplasmic vesicle membrane</location>
        <topology evidence="1">Multi-pass membrane protein</topology>
    </subcellularLocation>
    <subcellularLocation>
        <location evidence="2">Golgi apparatus membrane</location>
        <topology evidence="2">Multi-pass membrane protein</topology>
    </subcellularLocation>
</comment>
<keyword evidence="11" id="KW-1185">Reference proteome</keyword>
<dbReference type="GO" id="GO:0055085">
    <property type="term" value="P:transmembrane transport"/>
    <property type="evidence" value="ECO:0007669"/>
    <property type="project" value="InterPro"/>
</dbReference>
<feature type="transmembrane region" description="Helical" evidence="9">
    <location>
        <begin position="229"/>
        <end position="249"/>
    </location>
</feature>
<keyword evidence="6" id="KW-0333">Golgi apparatus</keyword>
<dbReference type="AlphaFoldDB" id="A0A077ZU16"/>
<feature type="transmembrane region" description="Helical" evidence="9">
    <location>
        <begin position="73"/>
        <end position="90"/>
    </location>
</feature>
<evidence type="ECO:0000256" key="1">
    <source>
        <dbReference type="ARBA" id="ARBA00004439"/>
    </source>
</evidence>
<feature type="transmembrane region" description="Helical" evidence="9">
    <location>
        <begin position="120"/>
        <end position="138"/>
    </location>
</feature>
<feature type="transmembrane region" description="Helical" evidence="9">
    <location>
        <begin position="326"/>
        <end position="345"/>
    </location>
</feature>
<keyword evidence="5 9" id="KW-1133">Transmembrane helix</keyword>
<dbReference type="Proteomes" id="UP000039865">
    <property type="component" value="Unassembled WGS sequence"/>
</dbReference>
<feature type="transmembrane region" description="Helical" evidence="9">
    <location>
        <begin position="269"/>
        <end position="292"/>
    </location>
</feature>
<dbReference type="Pfam" id="PF08449">
    <property type="entry name" value="UAA"/>
    <property type="match status" value="1"/>
</dbReference>
<dbReference type="InterPro" id="IPR050186">
    <property type="entry name" value="TPT_transporter"/>
</dbReference>
<evidence type="ECO:0000313" key="10">
    <source>
        <dbReference type="EMBL" id="CDW73393.1"/>
    </source>
</evidence>
<evidence type="ECO:0000313" key="11">
    <source>
        <dbReference type="Proteomes" id="UP000039865"/>
    </source>
</evidence>
<evidence type="ECO:0000256" key="6">
    <source>
        <dbReference type="ARBA" id="ARBA00023034"/>
    </source>
</evidence>
<evidence type="ECO:0000256" key="8">
    <source>
        <dbReference type="ARBA" id="ARBA00023329"/>
    </source>
</evidence>
<keyword evidence="4 9" id="KW-0812">Transmembrane</keyword>
<evidence type="ECO:0000256" key="2">
    <source>
        <dbReference type="ARBA" id="ARBA00004653"/>
    </source>
</evidence>
<dbReference type="InParanoid" id="A0A077ZU16"/>
<evidence type="ECO:0000256" key="7">
    <source>
        <dbReference type="ARBA" id="ARBA00023136"/>
    </source>
</evidence>
<keyword evidence="3" id="KW-0813">Transport</keyword>
<feature type="transmembrane region" description="Helical" evidence="9">
    <location>
        <begin position="174"/>
        <end position="191"/>
    </location>
</feature>
<evidence type="ECO:0000256" key="9">
    <source>
        <dbReference type="SAM" id="Phobius"/>
    </source>
</evidence>
<evidence type="ECO:0000256" key="3">
    <source>
        <dbReference type="ARBA" id="ARBA00022448"/>
    </source>
</evidence>
<dbReference type="GO" id="GO:0000139">
    <property type="term" value="C:Golgi membrane"/>
    <property type="evidence" value="ECO:0007669"/>
    <property type="project" value="UniProtKB-SubCell"/>
</dbReference>
<dbReference type="InterPro" id="IPR013657">
    <property type="entry name" value="SCL35B1-4/HUT1"/>
</dbReference>